<dbReference type="InterPro" id="IPR001783">
    <property type="entry name" value="Lumazine-bd"/>
</dbReference>
<comment type="caution">
    <text evidence="5">The sequence shown here is derived from an EMBL/GenBank/DDBJ whole genome shotgun (WGS) entry which is preliminary data.</text>
</comment>
<evidence type="ECO:0000256" key="1">
    <source>
        <dbReference type="ARBA" id="ARBA00022737"/>
    </source>
</evidence>
<keyword evidence="5" id="KW-0808">Transferase</keyword>
<dbReference type="GO" id="GO:0004746">
    <property type="term" value="F:riboflavin synthase activity"/>
    <property type="evidence" value="ECO:0007669"/>
    <property type="project" value="UniProtKB-EC"/>
</dbReference>
<keyword evidence="1" id="KW-0677">Repeat</keyword>
<dbReference type="Pfam" id="PF00677">
    <property type="entry name" value="Lum_binding"/>
    <property type="match status" value="2"/>
</dbReference>
<dbReference type="InterPro" id="IPR026017">
    <property type="entry name" value="Lumazine-bd_dom"/>
</dbReference>
<keyword evidence="6" id="KW-1185">Reference proteome</keyword>
<gene>
    <name evidence="5" type="ORF">ACFQ5J_11865</name>
</gene>
<dbReference type="SUPFAM" id="SSF63380">
    <property type="entry name" value="Riboflavin synthase domain-like"/>
    <property type="match status" value="2"/>
</dbReference>
<dbReference type="CDD" id="cd00402">
    <property type="entry name" value="Riboflavin_synthase_like"/>
    <property type="match status" value="1"/>
</dbReference>
<dbReference type="EC" id="2.5.1.9" evidence="2"/>
<dbReference type="NCBIfam" id="NF006767">
    <property type="entry name" value="PRK09289.1"/>
    <property type="match status" value="1"/>
</dbReference>
<evidence type="ECO:0000256" key="2">
    <source>
        <dbReference type="NCBIfam" id="TIGR00187"/>
    </source>
</evidence>
<name>A0ABW4E8B0_9LACO</name>
<evidence type="ECO:0000256" key="3">
    <source>
        <dbReference type="PROSITE-ProRule" id="PRU00524"/>
    </source>
</evidence>
<feature type="repeat" description="Lumazine-binding" evidence="3">
    <location>
        <begin position="1"/>
        <end position="97"/>
    </location>
</feature>
<feature type="domain" description="Lumazine-binding" evidence="4">
    <location>
        <begin position="98"/>
        <end position="194"/>
    </location>
</feature>
<organism evidence="5 6">
    <name type="scientific">Lacticaseibacillus baoqingensis</name>
    <dbReference type="NCBI Taxonomy" id="2486013"/>
    <lineage>
        <taxon>Bacteria</taxon>
        <taxon>Bacillati</taxon>
        <taxon>Bacillota</taxon>
        <taxon>Bacilli</taxon>
        <taxon>Lactobacillales</taxon>
        <taxon>Lactobacillaceae</taxon>
        <taxon>Lacticaseibacillus</taxon>
    </lineage>
</organism>
<dbReference type="EMBL" id="JBHTON010000049">
    <property type="protein sequence ID" value="MFD1485924.1"/>
    <property type="molecule type" value="Genomic_DNA"/>
</dbReference>
<dbReference type="InterPro" id="IPR017938">
    <property type="entry name" value="Riboflavin_synthase-like_b-brl"/>
</dbReference>
<dbReference type="RefSeq" id="WP_125754112.1">
    <property type="nucleotide sequence ID" value="NZ_JBHTON010000049.1"/>
</dbReference>
<evidence type="ECO:0000313" key="5">
    <source>
        <dbReference type="EMBL" id="MFD1485924.1"/>
    </source>
</evidence>
<dbReference type="Gene3D" id="2.40.30.20">
    <property type="match status" value="2"/>
</dbReference>
<protein>
    <recommendedName>
        <fullName evidence="2">Riboflavin synthase</fullName>
        <ecNumber evidence="2">2.5.1.9</ecNumber>
    </recommendedName>
</protein>
<dbReference type="InterPro" id="IPR023366">
    <property type="entry name" value="ATP_synth_asu-like_sf"/>
</dbReference>
<dbReference type="PROSITE" id="PS51177">
    <property type="entry name" value="LUMAZINE_BIND"/>
    <property type="match status" value="2"/>
</dbReference>
<evidence type="ECO:0000259" key="4">
    <source>
        <dbReference type="PROSITE" id="PS51177"/>
    </source>
</evidence>
<dbReference type="Proteomes" id="UP001597252">
    <property type="component" value="Unassembled WGS sequence"/>
</dbReference>
<dbReference type="PIRSF" id="PIRSF000498">
    <property type="entry name" value="Riboflavin_syn_A"/>
    <property type="match status" value="1"/>
</dbReference>
<evidence type="ECO:0000313" key="6">
    <source>
        <dbReference type="Proteomes" id="UP001597252"/>
    </source>
</evidence>
<dbReference type="NCBIfam" id="TIGR00187">
    <property type="entry name" value="ribE"/>
    <property type="match status" value="1"/>
</dbReference>
<feature type="domain" description="Lumazine-binding" evidence="4">
    <location>
        <begin position="1"/>
        <end position="97"/>
    </location>
</feature>
<accession>A0ABW4E8B0</accession>
<sequence length="200" mass="20962">MFTGIIQGIGRLASKTVAGDTAVLTIQTPLTAAKHSRIGDSVAVDGICLTITAITAAGFSVDVMPETLRRTNLVDLTVGQQVDLELALAANGRLDGHFVLGHVDATGQLASREDEQNAVVLRFSFPADLRPYIVAKGSIAINGVSLTVTTVAAHTFGVSLIPHTLQETVLGELAVGQRVNLETDILGKYLVAQKEAGYAD</sequence>
<dbReference type="NCBIfam" id="NF009566">
    <property type="entry name" value="PRK13020.1"/>
    <property type="match status" value="1"/>
</dbReference>
<reference evidence="6" key="1">
    <citation type="journal article" date="2019" name="Int. J. Syst. Evol. Microbiol.">
        <title>The Global Catalogue of Microorganisms (GCM) 10K type strain sequencing project: providing services to taxonomists for standard genome sequencing and annotation.</title>
        <authorList>
            <consortium name="The Broad Institute Genomics Platform"/>
            <consortium name="The Broad Institute Genome Sequencing Center for Infectious Disease"/>
            <person name="Wu L."/>
            <person name="Ma J."/>
        </authorList>
    </citation>
    <scope>NUCLEOTIDE SEQUENCE [LARGE SCALE GENOMIC DNA]</scope>
    <source>
        <strain evidence="6">CCM 8903</strain>
    </source>
</reference>
<dbReference type="PANTHER" id="PTHR21098">
    <property type="entry name" value="RIBOFLAVIN SYNTHASE ALPHA CHAIN"/>
    <property type="match status" value="1"/>
</dbReference>
<feature type="repeat" description="Lumazine-binding" evidence="3">
    <location>
        <begin position="98"/>
        <end position="194"/>
    </location>
</feature>
<proteinExistence type="predicted"/>
<dbReference type="PANTHER" id="PTHR21098:SF0">
    <property type="entry name" value="RIBOFLAVIN SYNTHASE"/>
    <property type="match status" value="1"/>
</dbReference>